<keyword evidence="5" id="KW-1185">Reference proteome</keyword>
<dbReference type="InterPro" id="IPR000994">
    <property type="entry name" value="Pept_M24"/>
</dbReference>
<name>A0A5C6U8V0_9SPHN</name>
<dbReference type="SUPFAM" id="SSF55920">
    <property type="entry name" value="Creatinase/aminopeptidase"/>
    <property type="match status" value="1"/>
</dbReference>
<gene>
    <name evidence="4" type="ORF">FSZ31_08400</name>
</gene>
<dbReference type="AlphaFoldDB" id="A0A5C6U8V0"/>
<dbReference type="Pfam" id="PF01321">
    <property type="entry name" value="Creatinase_N"/>
    <property type="match status" value="1"/>
</dbReference>
<dbReference type="PANTHER" id="PTHR46112:SF3">
    <property type="entry name" value="AMINOPEPTIDASE YPDF"/>
    <property type="match status" value="1"/>
</dbReference>
<evidence type="ECO:0000259" key="3">
    <source>
        <dbReference type="Pfam" id="PF01321"/>
    </source>
</evidence>
<comment type="caution">
    <text evidence="4">The sequence shown here is derived from an EMBL/GenBank/DDBJ whole genome shotgun (WGS) entry which is preliminary data.</text>
</comment>
<keyword evidence="4" id="KW-0645">Protease</keyword>
<keyword evidence="4" id="KW-0031">Aminopeptidase</keyword>
<dbReference type="EMBL" id="VOPY01000002">
    <property type="protein sequence ID" value="TXC69312.1"/>
    <property type="molecule type" value="Genomic_DNA"/>
</dbReference>
<dbReference type="Gene3D" id="3.90.230.10">
    <property type="entry name" value="Creatinase/methionine aminopeptidase superfamily"/>
    <property type="match status" value="1"/>
</dbReference>
<dbReference type="InterPro" id="IPR050659">
    <property type="entry name" value="Peptidase_M24B"/>
</dbReference>
<dbReference type="Pfam" id="PF00557">
    <property type="entry name" value="Peptidase_M24"/>
    <property type="match status" value="1"/>
</dbReference>
<protein>
    <submittedName>
        <fullName evidence="4">Aminopeptidase P family protein</fullName>
    </submittedName>
</protein>
<proteinExistence type="predicted"/>
<evidence type="ECO:0000313" key="4">
    <source>
        <dbReference type="EMBL" id="TXC69312.1"/>
    </source>
</evidence>
<dbReference type="InterPro" id="IPR006311">
    <property type="entry name" value="TAT_signal"/>
</dbReference>
<accession>A0A5C6U8V0</accession>
<dbReference type="InterPro" id="IPR029149">
    <property type="entry name" value="Creatin/AminoP/Spt16_N"/>
</dbReference>
<keyword evidence="4" id="KW-0378">Hydrolase</keyword>
<evidence type="ECO:0000259" key="2">
    <source>
        <dbReference type="Pfam" id="PF00557"/>
    </source>
</evidence>
<dbReference type="InterPro" id="IPR036005">
    <property type="entry name" value="Creatinase/aminopeptidase-like"/>
</dbReference>
<dbReference type="Gene3D" id="3.40.350.10">
    <property type="entry name" value="Creatinase/prolidase N-terminal domain"/>
    <property type="match status" value="1"/>
</dbReference>
<dbReference type="Proteomes" id="UP000321129">
    <property type="component" value="Unassembled WGS sequence"/>
</dbReference>
<dbReference type="GO" id="GO:0004177">
    <property type="term" value="F:aminopeptidase activity"/>
    <property type="evidence" value="ECO:0007669"/>
    <property type="project" value="UniProtKB-KW"/>
</dbReference>
<dbReference type="PROSITE" id="PS51318">
    <property type="entry name" value="TAT"/>
    <property type="match status" value="1"/>
</dbReference>
<feature type="domain" description="Peptidase M24" evidence="2">
    <location>
        <begin position="200"/>
        <end position="406"/>
    </location>
</feature>
<reference evidence="4 5" key="1">
    <citation type="submission" date="2019-08" db="EMBL/GenBank/DDBJ databases">
        <title>Sphingorhabdus soil sp. nov., isolated from arctic soil.</title>
        <authorList>
            <person name="Liu Y."/>
        </authorList>
    </citation>
    <scope>NUCLEOTIDE SEQUENCE [LARGE SCALE GENOMIC DNA]</scope>
    <source>
        <strain evidence="4 5">D-2Q-5-6</strain>
    </source>
</reference>
<feature type="domain" description="Creatinase N-terminal" evidence="3">
    <location>
        <begin position="58"/>
        <end position="191"/>
    </location>
</feature>
<evidence type="ECO:0000313" key="5">
    <source>
        <dbReference type="Proteomes" id="UP000321129"/>
    </source>
</evidence>
<organism evidence="4 5">
    <name type="scientific">Flavisphingopyxis soli</name>
    <dbReference type="NCBI Taxonomy" id="2601267"/>
    <lineage>
        <taxon>Bacteria</taxon>
        <taxon>Pseudomonadati</taxon>
        <taxon>Pseudomonadota</taxon>
        <taxon>Alphaproteobacteria</taxon>
        <taxon>Sphingomonadales</taxon>
        <taxon>Sphingopyxidaceae</taxon>
        <taxon>Flavisphingopyxis</taxon>
    </lineage>
</organism>
<dbReference type="OrthoDB" id="9761809at2"/>
<evidence type="ECO:0000256" key="1">
    <source>
        <dbReference type="SAM" id="SignalP"/>
    </source>
</evidence>
<feature type="signal peptide" evidence="1">
    <location>
        <begin position="1"/>
        <end position="25"/>
    </location>
</feature>
<keyword evidence="1" id="KW-0732">Signal</keyword>
<dbReference type="PANTHER" id="PTHR46112">
    <property type="entry name" value="AMINOPEPTIDASE"/>
    <property type="match status" value="1"/>
</dbReference>
<sequence length="424" mass="45221">MPRLTLDRRRLLGGAAMASAGLALGAPNLLRAAEIDTSDLAPITGNVAPIGRDERAARIARARALMVANNIDAIVVEPGASLVYFTGIRWWRSERLTAVVIPASGDPVIVTPFFERPSVAESLGIAADIRTWNEDESPTRLVGDILTEQGLAKGRIGIEETVRFFAADGLAHALPHASLVAAAPVVRGVRMRKTAAEIALMQAATDVTIAAYRWTAPRIAEGMSNHDISAMMDAATRALGGSPEFSLILLGEASAYPHGSGQPQVVRNGEIVLMDCGCTVEDYQSDVSRTFVFGGDPNAQQRKVWNEVARGQQVARAAAKLGAPAGSVDDAVRGYYESLGYGPRYALPGLSHRTGHGIGMEGHEPVNLVHGETTPLDVGMCFSNEPGLYFPGKFGVRLEDCFHMTETGPQWFSTPPKDILAPFA</sequence>
<dbReference type="InterPro" id="IPR000587">
    <property type="entry name" value="Creatinase_N"/>
</dbReference>
<dbReference type="SUPFAM" id="SSF53092">
    <property type="entry name" value="Creatinase/prolidase N-terminal domain"/>
    <property type="match status" value="1"/>
</dbReference>
<feature type="chain" id="PRO_5022676497" evidence="1">
    <location>
        <begin position="26"/>
        <end position="424"/>
    </location>
</feature>